<dbReference type="Pfam" id="PF00226">
    <property type="entry name" value="DnaJ"/>
    <property type="match status" value="1"/>
</dbReference>
<evidence type="ECO:0000259" key="1">
    <source>
        <dbReference type="PROSITE" id="PS50076"/>
    </source>
</evidence>
<sequence length="301" mass="36019">MNYSKAINILKLSYNFNEKELKHQYYLKALLYHPDKNQDLDAKTKFQEILEAYNFLNKYKNFLNESEESEENENSYSNILDKFINCMLNKNIDINNFLYILNNKCSKLSIDLFQHFSKNTLLKLHEFIRLYSDNLHINKSIIKKLDELIKEYTKNDIIEIIRPSLENLINDEIYKYSINNEIYYIPMWHNELVYEISNNLLIIQCEPELPEYINIDEYNNLYVNISTTIKSILNENSITINIGEKKYTIPLNELYIRKYQRYTFLKQGISLIDTKEIYNVDSRANVYVDIFFTDVSESAII</sequence>
<name>A0A6C0AZ70_9ZZZZ</name>
<protein>
    <recommendedName>
        <fullName evidence="1">J domain-containing protein</fullName>
    </recommendedName>
</protein>
<dbReference type="InterPro" id="IPR036869">
    <property type="entry name" value="J_dom_sf"/>
</dbReference>
<feature type="domain" description="J" evidence="1">
    <location>
        <begin position="5"/>
        <end position="77"/>
    </location>
</feature>
<dbReference type="EMBL" id="MN738813">
    <property type="protein sequence ID" value="QHS84793.1"/>
    <property type="molecule type" value="Genomic_DNA"/>
</dbReference>
<dbReference type="CDD" id="cd06257">
    <property type="entry name" value="DnaJ"/>
    <property type="match status" value="1"/>
</dbReference>
<organism evidence="2">
    <name type="scientific">viral metagenome</name>
    <dbReference type="NCBI Taxonomy" id="1070528"/>
    <lineage>
        <taxon>unclassified sequences</taxon>
        <taxon>metagenomes</taxon>
        <taxon>organismal metagenomes</taxon>
    </lineage>
</organism>
<reference evidence="2" key="1">
    <citation type="journal article" date="2020" name="Nature">
        <title>Giant virus diversity and host interactions through global metagenomics.</title>
        <authorList>
            <person name="Schulz F."/>
            <person name="Roux S."/>
            <person name="Paez-Espino D."/>
            <person name="Jungbluth S."/>
            <person name="Walsh D.A."/>
            <person name="Denef V.J."/>
            <person name="McMahon K.D."/>
            <person name="Konstantinidis K.T."/>
            <person name="Eloe-Fadrosh E.A."/>
            <person name="Kyrpides N.C."/>
            <person name="Woyke T."/>
        </authorList>
    </citation>
    <scope>NUCLEOTIDE SEQUENCE</scope>
    <source>
        <strain evidence="2">GVMAG-S-ERX556022-25</strain>
    </source>
</reference>
<dbReference type="SUPFAM" id="SSF46565">
    <property type="entry name" value="Chaperone J-domain"/>
    <property type="match status" value="1"/>
</dbReference>
<dbReference type="PROSITE" id="PS50076">
    <property type="entry name" value="DNAJ_2"/>
    <property type="match status" value="1"/>
</dbReference>
<evidence type="ECO:0000313" key="2">
    <source>
        <dbReference type="EMBL" id="QHS84793.1"/>
    </source>
</evidence>
<dbReference type="AlphaFoldDB" id="A0A6C0AZ70"/>
<dbReference type="PRINTS" id="PR00625">
    <property type="entry name" value="JDOMAIN"/>
</dbReference>
<proteinExistence type="predicted"/>
<accession>A0A6C0AZ70</accession>
<dbReference type="InterPro" id="IPR001623">
    <property type="entry name" value="DnaJ_domain"/>
</dbReference>
<dbReference type="Gene3D" id="1.10.287.110">
    <property type="entry name" value="DnaJ domain"/>
    <property type="match status" value="1"/>
</dbReference>
<dbReference type="SMART" id="SM00271">
    <property type="entry name" value="DnaJ"/>
    <property type="match status" value="1"/>
</dbReference>